<reference evidence="2 3" key="1">
    <citation type="journal article" date="2023" name="Hortic Res">
        <title>Pangenome of water caltrop reveals structural variations and asymmetric subgenome divergence after allopolyploidization.</title>
        <authorList>
            <person name="Zhang X."/>
            <person name="Chen Y."/>
            <person name="Wang L."/>
            <person name="Yuan Y."/>
            <person name="Fang M."/>
            <person name="Shi L."/>
            <person name="Lu R."/>
            <person name="Comes H.P."/>
            <person name="Ma Y."/>
            <person name="Chen Y."/>
            <person name="Huang G."/>
            <person name="Zhou Y."/>
            <person name="Zheng Z."/>
            <person name="Qiu Y."/>
        </authorList>
    </citation>
    <scope>NUCLEOTIDE SEQUENCE [LARGE SCALE GENOMIC DNA]</scope>
    <source>
        <strain evidence="2">F231</strain>
    </source>
</reference>
<gene>
    <name evidence="2" type="ORF">SAY86_002294</name>
</gene>
<sequence>MKKTHRISNLAVLSQYSLLRPRAQLSRTRQMINRVYLKATSRGANPESFAPPSEVPEIGINPGPSTGK</sequence>
<evidence type="ECO:0000256" key="1">
    <source>
        <dbReference type="SAM" id="MobiDB-lite"/>
    </source>
</evidence>
<dbReference type="EMBL" id="JAXQNO010000013">
    <property type="protein sequence ID" value="KAK4785605.1"/>
    <property type="molecule type" value="Genomic_DNA"/>
</dbReference>
<organism evidence="2 3">
    <name type="scientific">Trapa natans</name>
    <name type="common">Water chestnut</name>
    <dbReference type="NCBI Taxonomy" id="22666"/>
    <lineage>
        <taxon>Eukaryota</taxon>
        <taxon>Viridiplantae</taxon>
        <taxon>Streptophyta</taxon>
        <taxon>Embryophyta</taxon>
        <taxon>Tracheophyta</taxon>
        <taxon>Spermatophyta</taxon>
        <taxon>Magnoliopsida</taxon>
        <taxon>eudicotyledons</taxon>
        <taxon>Gunneridae</taxon>
        <taxon>Pentapetalae</taxon>
        <taxon>rosids</taxon>
        <taxon>malvids</taxon>
        <taxon>Myrtales</taxon>
        <taxon>Lythraceae</taxon>
        <taxon>Trapa</taxon>
    </lineage>
</organism>
<comment type="caution">
    <text evidence="2">The sequence shown here is derived from an EMBL/GenBank/DDBJ whole genome shotgun (WGS) entry which is preliminary data.</text>
</comment>
<accession>A0AAN7LQS1</accession>
<dbReference type="AlphaFoldDB" id="A0AAN7LQS1"/>
<name>A0AAN7LQS1_TRANT</name>
<dbReference type="Proteomes" id="UP001346149">
    <property type="component" value="Unassembled WGS sequence"/>
</dbReference>
<evidence type="ECO:0000313" key="3">
    <source>
        <dbReference type="Proteomes" id="UP001346149"/>
    </source>
</evidence>
<keyword evidence="3" id="KW-1185">Reference proteome</keyword>
<evidence type="ECO:0000313" key="2">
    <source>
        <dbReference type="EMBL" id="KAK4785605.1"/>
    </source>
</evidence>
<feature type="region of interest" description="Disordered" evidence="1">
    <location>
        <begin position="41"/>
        <end position="68"/>
    </location>
</feature>
<proteinExistence type="predicted"/>
<protein>
    <submittedName>
        <fullName evidence="2">Uncharacterized protein</fullName>
    </submittedName>
</protein>